<accession>A0A4D7C556</accession>
<reference evidence="2" key="1">
    <citation type="submission" date="2019-04" db="EMBL/GenBank/DDBJ databases">
        <title>Complete genome sequence of Sphingomonas sp. W1-2-3.</title>
        <authorList>
            <person name="Im W.T."/>
        </authorList>
    </citation>
    <scope>NUCLEOTIDE SEQUENCE [LARGE SCALE GENOMIC DNA]</scope>
    <source>
        <strain evidence="2">W1-2-3</strain>
    </source>
</reference>
<dbReference type="AlphaFoldDB" id="A0A4D7C556"/>
<dbReference type="RefSeq" id="WP_222873435.1">
    <property type="nucleotide sequence ID" value="NZ_CP039704.1"/>
</dbReference>
<dbReference type="Proteomes" id="UP000298714">
    <property type="component" value="Chromosome"/>
</dbReference>
<proteinExistence type="predicted"/>
<evidence type="ECO:0000313" key="2">
    <source>
        <dbReference type="Proteomes" id="UP000298714"/>
    </source>
</evidence>
<protein>
    <submittedName>
        <fullName evidence="1">Uncharacterized protein</fullName>
    </submittedName>
</protein>
<keyword evidence="2" id="KW-1185">Reference proteome</keyword>
<organism evidence="1 2">
    <name type="scientific">Hankyongella ginsenosidimutans</name>
    <dbReference type="NCBI Taxonomy" id="1763828"/>
    <lineage>
        <taxon>Bacteria</taxon>
        <taxon>Pseudomonadati</taxon>
        <taxon>Pseudomonadota</taxon>
        <taxon>Alphaproteobacteria</taxon>
        <taxon>Sphingomonadales</taxon>
        <taxon>Sphingomonadaceae</taxon>
        <taxon>Hankyongella</taxon>
    </lineage>
</organism>
<dbReference type="EMBL" id="CP039704">
    <property type="protein sequence ID" value="QCI78675.1"/>
    <property type="molecule type" value="Genomic_DNA"/>
</dbReference>
<name>A0A4D7C556_9SPHN</name>
<sequence>MSAQEFNALPHIDDIDPLNVSDHKCMEELRDVLEKHGKLSRFGITLLHRHFDLNEGEILVEFTDTANRVQTVEIEKLADKRPCAIETAWVLKSGTSMAACYPGSAFIPAAAIIVATLANNSSERDAS</sequence>
<dbReference type="KEGG" id="hgn:E6W36_00620"/>
<gene>
    <name evidence="1" type="ORF">E6W36_00620</name>
</gene>
<evidence type="ECO:0000313" key="1">
    <source>
        <dbReference type="EMBL" id="QCI78675.1"/>
    </source>
</evidence>